<protein>
    <submittedName>
        <fullName evidence="6">Membrane protein SmpA</fullName>
    </submittedName>
</protein>
<sequence>MHSRLKRFTFIVIAGFTAAYLAACSPQIANRGNLPEPEDLSQITVGQSTKGDVTDILGTPSTIATFDPNVWLYISRQVETLAFFKPEVIKQEVVVISFDTANRVDLVKQYHLEDGKPVEPTDRVTPTAGRELTILQQLFGNLGRFSDTDK</sequence>
<dbReference type="RefSeq" id="WP_085583120.1">
    <property type="nucleotide sequence ID" value="NZ_JFKA01000005.1"/>
</dbReference>
<dbReference type="OrthoDB" id="7160681at2"/>
<dbReference type="EMBL" id="JFKA01000005">
    <property type="protein sequence ID" value="OSQ37856.1"/>
    <property type="molecule type" value="Genomic_DNA"/>
</dbReference>
<keyword evidence="3" id="KW-0998">Cell outer membrane</keyword>
<evidence type="ECO:0000256" key="1">
    <source>
        <dbReference type="ARBA" id="ARBA00022729"/>
    </source>
</evidence>
<keyword evidence="2" id="KW-0472">Membrane</keyword>
<keyword evidence="1 4" id="KW-0732">Signal</keyword>
<dbReference type="PANTHER" id="PTHR37482:SF1">
    <property type="entry name" value="OUTER MEMBRANE PROTEIN ASSEMBLY FACTOR BAME"/>
    <property type="match status" value="1"/>
</dbReference>
<evidence type="ECO:0000256" key="4">
    <source>
        <dbReference type="SAM" id="SignalP"/>
    </source>
</evidence>
<dbReference type="GO" id="GO:0051205">
    <property type="term" value="P:protein insertion into membrane"/>
    <property type="evidence" value="ECO:0007669"/>
    <property type="project" value="TreeGrafter"/>
</dbReference>
<proteinExistence type="predicted"/>
<dbReference type="Proteomes" id="UP000193391">
    <property type="component" value="Unassembled WGS sequence"/>
</dbReference>
<organism evidence="6 7">
    <name type="scientific">Thalassospira mesophila</name>
    <dbReference type="NCBI Taxonomy" id="1293891"/>
    <lineage>
        <taxon>Bacteria</taxon>
        <taxon>Pseudomonadati</taxon>
        <taxon>Pseudomonadota</taxon>
        <taxon>Alphaproteobacteria</taxon>
        <taxon>Rhodospirillales</taxon>
        <taxon>Thalassospiraceae</taxon>
        <taxon>Thalassospira</taxon>
    </lineage>
</organism>
<reference evidence="6 7" key="1">
    <citation type="submission" date="2014-03" db="EMBL/GenBank/DDBJ databases">
        <title>The draft genome sequence of Thalassospira mesophila JCM 18969.</title>
        <authorList>
            <person name="Lai Q."/>
            <person name="Shao Z."/>
        </authorList>
    </citation>
    <scope>NUCLEOTIDE SEQUENCE [LARGE SCALE GENOMIC DNA]</scope>
    <source>
        <strain evidence="6 7">JCM 18969</strain>
    </source>
</reference>
<dbReference type="STRING" id="1293891.TMES_12770"/>
<evidence type="ECO:0000256" key="3">
    <source>
        <dbReference type="ARBA" id="ARBA00023237"/>
    </source>
</evidence>
<dbReference type="PANTHER" id="PTHR37482">
    <property type="entry name" value="OUTER MEMBRANE PROTEIN ASSEMBLY FACTOR BAME"/>
    <property type="match status" value="1"/>
</dbReference>
<evidence type="ECO:0000313" key="6">
    <source>
        <dbReference type="EMBL" id="OSQ37856.1"/>
    </source>
</evidence>
<evidence type="ECO:0000259" key="5">
    <source>
        <dbReference type="Pfam" id="PF04355"/>
    </source>
</evidence>
<dbReference type="Pfam" id="PF04355">
    <property type="entry name" value="BamE"/>
    <property type="match status" value="1"/>
</dbReference>
<dbReference type="AlphaFoldDB" id="A0A1Y2KZ21"/>
<evidence type="ECO:0000256" key="2">
    <source>
        <dbReference type="ARBA" id="ARBA00023136"/>
    </source>
</evidence>
<dbReference type="InterPro" id="IPR026592">
    <property type="entry name" value="BamE"/>
</dbReference>
<feature type="signal peptide" evidence="4">
    <location>
        <begin position="1"/>
        <end position="29"/>
    </location>
</feature>
<dbReference type="GO" id="GO:1990063">
    <property type="term" value="C:Bam protein complex"/>
    <property type="evidence" value="ECO:0007669"/>
    <property type="project" value="TreeGrafter"/>
</dbReference>
<dbReference type="GO" id="GO:0030674">
    <property type="term" value="F:protein-macromolecule adaptor activity"/>
    <property type="evidence" value="ECO:0007669"/>
    <property type="project" value="TreeGrafter"/>
</dbReference>
<dbReference type="Gene3D" id="3.30.1450.10">
    <property type="match status" value="1"/>
</dbReference>
<feature type="domain" description="Outer membrane protein assembly factor BamE" evidence="5">
    <location>
        <begin position="32"/>
        <end position="105"/>
    </location>
</feature>
<dbReference type="GO" id="GO:0043165">
    <property type="term" value="P:Gram-negative-bacterium-type cell outer membrane assembly"/>
    <property type="evidence" value="ECO:0007669"/>
    <property type="project" value="TreeGrafter"/>
</dbReference>
<dbReference type="InterPro" id="IPR007450">
    <property type="entry name" value="BamE_dom"/>
</dbReference>
<keyword evidence="7" id="KW-1185">Reference proteome</keyword>
<evidence type="ECO:0000313" key="7">
    <source>
        <dbReference type="Proteomes" id="UP000193391"/>
    </source>
</evidence>
<name>A0A1Y2KZ21_9PROT</name>
<comment type="caution">
    <text evidence="6">The sequence shown here is derived from an EMBL/GenBank/DDBJ whole genome shotgun (WGS) entry which is preliminary data.</text>
</comment>
<feature type="chain" id="PRO_5013050733" evidence="4">
    <location>
        <begin position="30"/>
        <end position="150"/>
    </location>
</feature>
<accession>A0A1Y2KZ21</accession>
<dbReference type="InterPro" id="IPR037873">
    <property type="entry name" value="BamE-like"/>
</dbReference>
<gene>
    <name evidence="6" type="ORF">TMES_12770</name>
</gene>